<keyword evidence="2" id="KW-1185">Reference proteome</keyword>
<name>A0ABW1ZTH1_9DEIO</name>
<dbReference type="EMBL" id="JBHSWB010000004">
    <property type="protein sequence ID" value="MFC6663672.1"/>
    <property type="molecule type" value="Genomic_DNA"/>
</dbReference>
<dbReference type="RefSeq" id="WP_380059318.1">
    <property type="nucleotide sequence ID" value="NZ_JBHSWB010000004.1"/>
</dbReference>
<comment type="caution">
    <text evidence="1">The sequence shown here is derived from an EMBL/GenBank/DDBJ whole genome shotgun (WGS) entry which is preliminary data.</text>
</comment>
<gene>
    <name evidence="1" type="ORF">ACFP90_27035</name>
</gene>
<evidence type="ECO:0000313" key="1">
    <source>
        <dbReference type="EMBL" id="MFC6663672.1"/>
    </source>
</evidence>
<protein>
    <submittedName>
        <fullName evidence="1">Uncharacterized protein</fullName>
    </submittedName>
</protein>
<proteinExistence type="predicted"/>
<reference evidence="2" key="1">
    <citation type="journal article" date="2019" name="Int. J. Syst. Evol. Microbiol.">
        <title>The Global Catalogue of Microorganisms (GCM) 10K type strain sequencing project: providing services to taxonomists for standard genome sequencing and annotation.</title>
        <authorList>
            <consortium name="The Broad Institute Genomics Platform"/>
            <consortium name="The Broad Institute Genome Sequencing Center for Infectious Disease"/>
            <person name="Wu L."/>
            <person name="Ma J."/>
        </authorList>
    </citation>
    <scope>NUCLEOTIDE SEQUENCE [LARGE SCALE GENOMIC DNA]</scope>
    <source>
        <strain evidence="2">CCUG 63830</strain>
    </source>
</reference>
<dbReference type="Gene3D" id="3.30.450.90">
    <property type="match status" value="1"/>
</dbReference>
<accession>A0ABW1ZTH1</accession>
<sequence length="141" mass="16251">MTTETMLNITDHLNDFVEEATQEGISDIAFSPAGHPRARLNGVWKHYKAYHRLTEKDLLTIIANTHQSLNEEAKVRVALSEHQRLNYSTVIANWNFRINVGLSNGMPFLIMRVISREVPTIDDLGLLVQPRKRTCRRWKTP</sequence>
<evidence type="ECO:0000313" key="2">
    <source>
        <dbReference type="Proteomes" id="UP001596317"/>
    </source>
</evidence>
<organism evidence="1 2">
    <name type="scientific">Deinococcus multiflagellatus</name>
    <dbReference type="NCBI Taxonomy" id="1656887"/>
    <lineage>
        <taxon>Bacteria</taxon>
        <taxon>Thermotogati</taxon>
        <taxon>Deinococcota</taxon>
        <taxon>Deinococci</taxon>
        <taxon>Deinococcales</taxon>
        <taxon>Deinococcaceae</taxon>
        <taxon>Deinococcus</taxon>
    </lineage>
</organism>
<dbReference type="Proteomes" id="UP001596317">
    <property type="component" value="Unassembled WGS sequence"/>
</dbReference>